<dbReference type="Pfam" id="PF03737">
    <property type="entry name" value="RraA-like"/>
    <property type="match status" value="1"/>
</dbReference>
<comment type="caution">
    <text evidence="2">The sequence shown here is derived from an EMBL/GenBank/DDBJ whole genome shotgun (WGS) entry which is preliminary data.</text>
</comment>
<evidence type="ECO:0000313" key="2">
    <source>
        <dbReference type="EMBL" id="MXY94991.1"/>
    </source>
</evidence>
<evidence type="ECO:0000256" key="1">
    <source>
        <dbReference type="PIRSR" id="PIRSR605493-1"/>
    </source>
</evidence>
<dbReference type="InterPro" id="IPR036704">
    <property type="entry name" value="RraA/RraA-like_sf"/>
</dbReference>
<feature type="binding site" evidence="1">
    <location>
        <position position="130"/>
    </location>
    <ligand>
        <name>Mg(2+)</name>
        <dbReference type="ChEBI" id="CHEBI:18420"/>
    </ligand>
</feature>
<organism evidence="2">
    <name type="scientific">Caldilineaceae bacterium SB0664_bin_27</name>
    <dbReference type="NCBI Taxonomy" id="2605260"/>
    <lineage>
        <taxon>Bacteria</taxon>
        <taxon>Bacillati</taxon>
        <taxon>Chloroflexota</taxon>
        <taxon>Caldilineae</taxon>
        <taxon>Caldilineales</taxon>
        <taxon>Caldilineaceae</taxon>
    </lineage>
</organism>
<feature type="binding site" evidence="1">
    <location>
        <position position="129"/>
    </location>
    <ligand>
        <name>substrate</name>
    </ligand>
</feature>
<protein>
    <recommendedName>
        <fullName evidence="3">RraA family protein</fullName>
    </recommendedName>
</protein>
<comment type="cofactor">
    <cofactor evidence="1">
        <name>Mg(2+)</name>
        <dbReference type="ChEBI" id="CHEBI:18420"/>
    </cofactor>
</comment>
<dbReference type="SUPFAM" id="SSF89562">
    <property type="entry name" value="RraA-like"/>
    <property type="match status" value="1"/>
</dbReference>
<name>A0A6B0YX49_9CHLR</name>
<keyword evidence="1" id="KW-0479">Metal-binding</keyword>
<dbReference type="InterPro" id="IPR005493">
    <property type="entry name" value="RraA/RraA-like"/>
</dbReference>
<gene>
    <name evidence="2" type="ORF">F4Y42_16245</name>
</gene>
<dbReference type="Gene3D" id="3.50.30.40">
    <property type="entry name" value="Ribonuclease E inhibitor RraA/RraA-like"/>
    <property type="match status" value="1"/>
</dbReference>
<proteinExistence type="predicted"/>
<dbReference type="EMBL" id="VXRG01000131">
    <property type="protein sequence ID" value="MXY94991.1"/>
    <property type="molecule type" value="Genomic_DNA"/>
</dbReference>
<accession>A0A6B0YX49</accession>
<reference evidence="2" key="1">
    <citation type="submission" date="2019-09" db="EMBL/GenBank/DDBJ databases">
        <title>Characterisation of the sponge microbiome using genome-centric metagenomics.</title>
        <authorList>
            <person name="Engelberts J.P."/>
            <person name="Robbins S.J."/>
            <person name="De Goeij J.M."/>
            <person name="Aranda M."/>
            <person name="Bell S.C."/>
            <person name="Webster N.S."/>
        </authorList>
    </citation>
    <scope>NUCLEOTIDE SEQUENCE</scope>
    <source>
        <strain evidence="2">SB0664_bin_27</strain>
    </source>
</reference>
<keyword evidence="1" id="KW-0460">Magnesium</keyword>
<dbReference type="AlphaFoldDB" id="A0A6B0YX49"/>
<evidence type="ECO:0008006" key="3">
    <source>
        <dbReference type="Google" id="ProtNLM"/>
    </source>
</evidence>
<dbReference type="GO" id="GO:0046872">
    <property type="term" value="F:metal ion binding"/>
    <property type="evidence" value="ECO:0007669"/>
    <property type="project" value="UniProtKB-KW"/>
</dbReference>
<sequence>MTNPQISAETIEALRRIDSATVANAIEHFEVRDPVSGYASLELRCQFPEHEPMVGFAVTATQDTTSAGDDRPNRLHDVLDMVAAAPKPVVLAVQYTGGDRMRSCLAGDMFCSALQKLGGVGIVTDLGSRDFQGIAQRAPGFQLFCPGAVVSHGYGAYTNTGTTISIYGLTIQPGDLLHGDANGVVSIPLSIAEEVVDQAHRVLEIERSYFDFLASDEYSYAGLKKRMGRDE</sequence>
<dbReference type="CDD" id="cd16841">
    <property type="entry name" value="RraA_family"/>
    <property type="match status" value="1"/>
</dbReference>